<feature type="domain" description="Glycosyl transferase family 1" evidence="1">
    <location>
        <begin position="184"/>
        <end position="323"/>
    </location>
</feature>
<dbReference type="GeneID" id="79270742"/>
<dbReference type="EC" id="2.4.-.-" evidence="2"/>
<dbReference type="Proteomes" id="UP001596388">
    <property type="component" value="Unassembled WGS sequence"/>
</dbReference>
<keyword evidence="2" id="KW-0808">Transferase</keyword>
<evidence type="ECO:0000259" key="1">
    <source>
        <dbReference type="Pfam" id="PF00534"/>
    </source>
</evidence>
<evidence type="ECO:0000313" key="3">
    <source>
        <dbReference type="Proteomes" id="UP001596388"/>
    </source>
</evidence>
<keyword evidence="3" id="KW-1185">Reference proteome</keyword>
<dbReference type="Pfam" id="PF00534">
    <property type="entry name" value="Glycos_transf_1"/>
    <property type="match status" value="1"/>
</dbReference>
<dbReference type="InterPro" id="IPR050194">
    <property type="entry name" value="Glycosyltransferase_grp1"/>
</dbReference>
<keyword evidence="2" id="KW-0328">Glycosyltransferase</keyword>
<dbReference type="PANTHER" id="PTHR45947:SF3">
    <property type="entry name" value="SULFOQUINOVOSYL TRANSFERASE SQD2"/>
    <property type="match status" value="1"/>
</dbReference>
<protein>
    <submittedName>
        <fullName evidence="2">Glycosyltransferase</fullName>
        <ecNumber evidence="2">2.4.-.-</ecNumber>
    </submittedName>
</protein>
<gene>
    <name evidence="2" type="ORF">ACFQKD_13565</name>
</gene>
<comment type="caution">
    <text evidence="2">The sequence shown here is derived from an EMBL/GenBank/DDBJ whole genome shotgun (WGS) entry which is preliminary data.</text>
</comment>
<dbReference type="GO" id="GO:0016757">
    <property type="term" value="F:glycosyltransferase activity"/>
    <property type="evidence" value="ECO:0007669"/>
    <property type="project" value="UniProtKB-KW"/>
</dbReference>
<dbReference type="PANTHER" id="PTHR45947">
    <property type="entry name" value="SULFOQUINOVOSYL TRANSFERASE SQD2"/>
    <property type="match status" value="1"/>
</dbReference>
<evidence type="ECO:0000313" key="2">
    <source>
        <dbReference type="EMBL" id="MFC7098334.1"/>
    </source>
</evidence>
<dbReference type="RefSeq" id="WP_276237164.1">
    <property type="nucleotide sequence ID" value="NZ_CP119989.1"/>
</dbReference>
<dbReference type="InterPro" id="IPR001296">
    <property type="entry name" value="Glyco_trans_1"/>
</dbReference>
<reference evidence="2 3" key="1">
    <citation type="journal article" date="2019" name="Int. J. Syst. Evol. Microbiol.">
        <title>The Global Catalogue of Microorganisms (GCM) 10K type strain sequencing project: providing services to taxonomists for standard genome sequencing and annotation.</title>
        <authorList>
            <consortium name="The Broad Institute Genomics Platform"/>
            <consortium name="The Broad Institute Genome Sequencing Center for Infectious Disease"/>
            <person name="Wu L."/>
            <person name="Ma J."/>
        </authorList>
    </citation>
    <scope>NUCLEOTIDE SEQUENCE [LARGE SCALE GENOMIC DNA]</scope>
    <source>
        <strain evidence="2 3">DT55</strain>
    </source>
</reference>
<dbReference type="Gene3D" id="3.40.50.2000">
    <property type="entry name" value="Glycogen Phosphorylase B"/>
    <property type="match status" value="1"/>
</dbReference>
<organism evidence="2 3">
    <name type="scientific">Halobaculum marinum</name>
    <dbReference type="NCBI Taxonomy" id="3031996"/>
    <lineage>
        <taxon>Archaea</taxon>
        <taxon>Methanobacteriati</taxon>
        <taxon>Methanobacteriota</taxon>
        <taxon>Stenosarchaea group</taxon>
        <taxon>Halobacteria</taxon>
        <taxon>Halobacteriales</taxon>
        <taxon>Haloferacaceae</taxon>
        <taxon>Halobaculum</taxon>
    </lineage>
</organism>
<name>A0ABD5WXT5_9EURY</name>
<dbReference type="SUPFAM" id="SSF53756">
    <property type="entry name" value="UDP-Glycosyltransferase/glycogen phosphorylase"/>
    <property type="match status" value="1"/>
</dbReference>
<sequence length="360" mass="40727">MNERVAIVHDGFADTPGGAAKVATALAAALDADLYAGRAGKPAWYEERVEREVTLYAERANSLPTMLRDAMVAYETGRLHLPEYDTVVTTGVPAKFYQPESRQLHHHYTHHPPLRYTEWLGRDKLTGLGNFRYLIRKPAMYADWIEMQRVRKILANSRTTRERIDRHYGLDATVVNPPIEYDDRPVLDTEHREDYFLSAGRLGERKRLETLIRAFARTDERLVLCGDGPLRKELTELTEETGANVEFRGFVPEEAVVETMRKAKGGVFIPVEEDFGMAIAECLCYGTPLVVTDEPNPKYMVDAENGHRVEPTVDAVAEAIKQFDPGAFDPNSIAASARQRYGADRFATEVREALREERTI</sequence>
<proteinExistence type="predicted"/>
<dbReference type="AlphaFoldDB" id="A0ABD5WXT5"/>
<dbReference type="EMBL" id="JBHTAG010000003">
    <property type="protein sequence ID" value="MFC7098334.1"/>
    <property type="molecule type" value="Genomic_DNA"/>
</dbReference>
<accession>A0ABD5WXT5</accession>